<proteinExistence type="predicted"/>
<dbReference type="PANTHER" id="PTHR42085:SF4">
    <property type="entry name" value="F-BOX DOMAIN-CONTAINING PROTEIN"/>
    <property type="match status" value="1"/>
</dbReference>
<organism evidence="2 3">
    <name type="scientific">Botrytis deweyae</name>
    <dbReference type="NCBI Taxonomy" id="2478750"/>
    <lineage>
        <taxon>Eukaryota</taxon>
        <taxon>Fungi</taxon>
        <taxon>Dikarya</taxon>
        <taxon>Ascomycota</taxon>
        <taxon>Pezizomycotina</taxon>
        <taxon>Leotiomycetes</taxon>
        <taxon>Helotiales</taxon>
        <taxon>Sclerotiniaceae</taxon>
        <taxon>Botrytis</taxon>
    </lineage>
</organism>
<sequence length="400" mass="44952">MTSKSYLLENPSRYPELSTLSMNIFYAQKNKDIKQCKSNCRNIDVDILYPTSYPFNCNSSKQSNRDTDSRESMSFSPVDTLALSEYSSHDFSSPINKINSMANPSFPFLSLPIEIRLKIYLLLLPPRHHKITTQIPHNGYYFPPKCLPLCAAQSFYPLSPETPEKLTTYKVLSANSHTDHPNPSIHTRILSVCTQTKEEAEEVLYGNGNSIWDFGMHIEAVQPFWSDRSQGARGWVRNLKIAREVPELLTASVSASIDVVWGNFCAFITRELLGLKNVDLTVWGNPWREELLDSSAVGEMGEAISIDGDAVGEARRSTVTSREMWTLRDWEYMKELLAHEGLGSAKVTWWGFREGVKSSWAKWMLESRSLMEEMVREGEVVQGVLVWNGGGGGSGSGSGN</sequence>
<dbReference type="PANTHER" id="PTHR42085">
    <property type="entry name" value="F-BOX DOMAIN-CONTAINING PROTEIN"/>
    <property type="match status" value="1"/>
</dbReference>
<name>A0ABQ7IXD5_9HELO</name>
<dbReference type="InterPro" id="IPR045518">
    <property type="entry name" value="2EXR"/>
</dbReference>
<evidence type="ECO:0000259" key="1">
    <source>
        <dbReference type="Pfam" id="PF20150"/>
    </source>
</evidence>
<accession>A0ABQ7IXD5</accession>
<gene>
    <name evidence="2" type="ORF">EAE98_002524</name>
</gene>
<dbReference type="InterPro" id="IPR038883">
    <property type="entry name" value="AN11006-like"/>
</dbReference>
<dbReference type="EMBL" id="RCSX01000004">
    <property type="protein sequence ID" value="KAF7936305.1"/>
    <property type="molecule type" value="Genomic_DNA"/>
</dbReference>
<protein>
    <recommendedName>
        <fullName evidence="1">2EXR domain-containing protein</fullName>
    </recommendedName>
</protein>
<keyword evidence="3" id="KW-1185">Reference proteome</keyword>
<dbReference type="GeneID" id="62229298"/>
<evidence type="ECO:0000313" key="2">
    <source>
        <dbReference type="EMBL" id="KAF7936305.1"/>
    </source>
</evidence>
<dbReference type="Proteomes" id="UP000783213">
    <property type="component" value="Unassembled WGS sequence"/>
</dbReference>
<feature type="domain" description="2EXR" evidence="1">
    <location>
        <begin position="107"/>
        <end position="200"/>
    </location>
</feature>
<dbReference type="Pfam" id="PF20150">
    <property type="entry name" value="2EXR"/>
    <property type="match status" value="1"/>
</dbReference>
<comment type="caution">
    <text evidence="2">The sequence shown here is derived from an EMBL/GenBank/DDBJ whole genome shotgun (WGS) entry which is preliminary data.</text>
</comment>
<reference evidence="2 3" key="1">
    <citation type="journal article" date="2020" name="Genome Biol. Evol.">
        <title>Comparative genomics of Sclerotiniaceae.</title>
        <authorList>
            <person name="Valero Jimenez C.A."/>
            <person name="Steentjes M."/>
            <person name="Scholten O.E."/>
            <person name="Van Kan J.A.L."/>
        </authorList>
    </citation>
    <scope>NUCLEOTIDE SEQUENCE [LARGE SCALE GENOMIC DNA]</scope>
    <source>
        <strain evidence="2 3">B1</strain>
    </source>
</reference>
<dbReference type="RefSeq" id="XP_038813883.1">
    <property type="nucleotide sequence ID" value="XM_038950144.1"/>
</dbReference>
<evidence type="ECO:0000313" key="3">
    <source>
        <dbReference type="Proteomes" id="UP000783213"/>
    </source>
</evidence>